<evidence type="ECO:0000256" key="1">
    <source>
        <dbReference type="SAM" id="MobiDB-lite"/>
    </source>
</evidence>
<dbReference type="EMBL" id="LXQA010884204">
    <property type="protein sequence ID" value="MCI75500.1"/>
    <property type="molecule type" value="Genomic_DNA"/>
</dbReference>
<sequence length="36" mass="3858">MRLAQLAEPTARRNVRFAPSVSPPAPSARGSSKTCF</sequence>
<feature type="compositionally biased region" description="Low complexity" evidence="1">
    <location>
        <begin position="27"/>
        <end position="36"/>
    </location>
</feature>
<name>A0A392UT37_9FABA</name>
<accession>A0A392UT37</accession>
<evidence type="ECO:0000313" key="3">
    <source>
        <dbReference type="Proteomes" id="UP000265520"/>
    </source>
</evidence>
<reference evidence="2 3" key="1">
    <citation type="journal article" date="2018" name="Front. Plant Sci.">
        <title>Red Clover (Trifolium pratense) and Zigzag Clover (T. medium) - A Picture of Genomic Similarities and Differences.</title>
        <authorList>
            <person name="Dluhosova J."/>
            <person name="Istvanek J."/>
            <person name="Nedelnik J."/>
            <person name="Repkova J."/>
        </authorList>
    </citation>
    <scope>NUCLEOTIDE SEQUENCE [LARGE SCALE GENOMIC DNA]</scope>
    <source>
        <strain evidence="3">cv. 10/8</strain>
        <tissue evidence="2">Leaf</tissue>
    </source>
</reference>
<evidence type="ECO:0000313" key="2">
    <source>
        <dbReference type="EMBL" id="MCI75500.1"/>
    </source>
</evidence>
<organism evidence="2 3">
    <name type="scientific">Trifolium medium</name>
    <dbReference type="NCBI Taxonomy" id="97028"/>
    <lineage>
        <taxon>Eukaryota</taxon>
        <taxon>Viridiplantae</taxon>
        <taxon>Streptophyta</taxon>
        <taxon>Embryophyta</taxon>
        <taxon>Tracheophyta</taxon>
        <taxon>Spermatophyta</taxon>
        <taxon>Magnoliopsida</taxon>
        <taxon>eudicotyledons</taxon>
        <taxon>Gunneridae</taxon>
        <taxon>Pentapetalae</taxon>
        <taxon>rosids</taxon>
        <taxon>fabids</taxon>
        <taxon>Fabales</taxon>
        <taxon>Fabaceae</taxon>
        <taxon>Papilionoideae</taxon>
        <taxon>50 kb inversion clade</taxon>
        <taxon>NPAAA clade</taxon>
        <taxon>Hologalegina</taxon>
        <taxon>IRL clade</taxon>
        <taxon>Trifolieae</taxon>
        <taxon>Trifolium</taxon>
    </lineage>
</organism>
<keyword evidence="3" id="KW-1185">Reference proteome</keyword>
<dbReference type="AlphaFoldDB" id="A0A392UT37"/>
<feature type="region of interest" description="Disordered" evidence="1">
    <location>
        <begin position="1"/>
        <end position="36"/>
    </location>
</feature>
<protein>
    <submittedName>
        <fullName evidence="2">Uncharacterized protein</fullName>
    </submittedName>
</protein>
<comment type="caution">
    <text evidence="2">The sequence shown here is derived from an EMBL/GenBank/DDBJ whole genome shotgun (WGS) entry which is preliminary data.</text>
</comment>
<dbReference type="Proteomes" id="UP000265520">
    <property type="component" value="Unassembled WGS sequence"/>
</dbReference>
<proteinExistence type="predicted"/>